<name>A0ABN3DR61_9ACTN</name>
<evidence type="ECO:0000313" key="5">
    <source>
        <dbReference type="EMBL" id="GAA2239747.1"/>
    </source>
</evidence>
<dbReference type="RefSeq" id="WP_344636043.1">
    <property type="nucleotide sequence ID" value="NZ_BAAATR010000007.1"/>
</dbReference>
<dbReference type="Pfam" id="PF12710">
    <property type="entry name" value="HAD"/>
    <property type="match status" value="1"/>
</dbReference>
<accession>A0ABN3DR61</accession>
<dbReference type="PANTHER" id="PTHR43344:SF13">
    <property type="entry name" value="PHOSPHATASE RV3661-RELATED"/>
    <property type="match status" value="1"/>
</dbReference>
<dbReference type="InterPro" id="IPR023214">
    <property type="entry name" value="HAD_sf"/>
</dbReference>
<evidence type="ECO:0000256" key="3">
    <source>
        <dbReference type="ARBA" id="ARBA00022801"/>
    </source>
</evidence>
<dbReference type="EMBL" id="BAAATR010000007">
    <property type="protein sequence ID" value="GAA2239747.1"/>
    <property type="molecule type" value="Genomic_DNA"/>
</dbReference>
<evidence type="ECO:0000313" key="6">
    <source>
        <dbReference type="Proteomes" id="UP001500305"/>
    </source>
</evidence>
<comment type="caution">
    <text evidence="5">The sequence shown here is derived from an EMBL/GenBank/DDBJ whole genome shotgun (WGS) entry which is preliminary data.</text>
</comment>
<dbReference type="Gene3D" id="3.40.50.1000">
    <property type="entry name" value="HAD superfamily/HAD-like"/>
    <property type="match status" value="1"/>
</dbReference>
<dbReference type="SUPFAM" id="SSF56784">
    <property type="entry name" value="HAD-like"/>
    <property type="match status" value="1"/>
</dbReference>
<dbReference type="PANTHER" id="PTHR43344">
    <property type="entry name" value="PHOSPHOSERINE PHOSPHATASE"/>
    <property type="match status" value="1"/>
</dbReference>
<evidence type="ECO:0000256" key="1">
    <source>
        <dbReference type="ARBA" id="ARBA00009184"/>
    </source>
</evidence>
<dbReference type="InterPro" id="IPR050582">
    <property type="entry name" value="HAD-like_SerB"/>
</dbReference>
<keyword evidence="4" id="KW-0460">Magnesium</keyword>
<proteinExistence type="inferred from homology"/>
<dbReference type="InterPro" id="IPR036412">
    <property type="entry name" value="HAD-like_sf"/>
</dbReference>
<reference evidence="5 6" key="1">
    <citation type="journal article" date="2019" name="Int. J. Syst. Evol. Microbiol.">
        <title>The Global Catalogue of Microorganisms (GCM) 10K type strain sequencing project: providing services to taxonomists for standard genome sequencing and annotation.</title>
        <authorList>
            <consortium name="The Broad Institute Genomics Platform"/>
            <consortium name="The Broad Institute Genome Sequencing Center for Infectious Disease"/>
            <person name="Wu L."/>
            <person name="Ma J."/>
        </authorList>
    </citation>
    <scope>NUCLEOTIDE SEQUENCE [LARGE SCALE GENOMIC DNA]</scope>
    <source>
        <strain evidence="5 6">JCM 7356</strain>
    </source>
</reference>
<sequence>MTIPSSLNPVTTVRQSPAGLAVFDMDGTLLPGTTACQQIALAAGDPTTIDRLEQDYRKGLIDSTRFAELALESWVQAGADLYQRAYDACPKIDGVQRTLDWLRARSVATCLITMSPRQFAACFTGFDYVFASTYPTEILDPEDKPLVVRRLQQQLGLDDTRTIAFGDSDSDVPLFRTLSRTVAVNATPNLAAVAAHRYDGDDIWAALQVLHPVTESRS</sequence>
<evidence type="ECO:0008006" key="7">
    <source>
        <dbReference type="Google" id="ProtNLM"/>
    </source>
</evidence>
<comment type="similarity">
    <text evidence="1">Belongs to the HAD-like hydrolase superfamily. SerB family.</text>
</comment>
<keyword evidence="6" id="KW-1185">Reference proteome</keyword>
<gene>
    <name evidence="5" type="ORF">GCM10010430_21340</name>
</gene>
<organism evidence="5 6">
    <name type="scientific">Kitasatospora cystarginea</name>
    <dbReference type="NCBI Taxonomy" id="58350"/>
    <lineage>
        <taxon>Bacteria</taxon>
        <taxon>Bacillati</taxon>
        <taxon>Actinomycetota</taxon>
        <taxon>Actinomycetes</taxon>
        <taxon>Kitasatosporales</taxon>
        <taxon>Streptomycetaceae</taxon>
        <taxon>Kitasatospora</taxon>
    </lineage>
</organism>
<protein>
    <recommendedName>
        <fullName evidence="7">Hydrolase</fullName>
    </recommendedName>
</protein>
<dbReference type="Proteomes" id="UP001500305">
    <property type="component" value="Unassembled WGS sequence"/>
</dbReference>
<keyword evidence="2" id="KW-0479">Metal-binding</keyword>
<keyword evidence="3" id="KW-0378">Hydrolase</keyword>
<evidence type="ECO:0000256" key="2">
    <source>
        <dbReference type="ARBA" id="ARBA00022723"/>
    </source>
</evidence>
<evidence type="ECO:0000256" key="4">
    <source>
        <dbReference type="ARBA" id="ARBA00022842"/>
    </source>
</evidence>